<organism evidence="2">
    <name type="scientific">Salvia splendens</name>
    <name type="common">Scarlet sage</name>
    <dbReference type="NCBI Taxonomy" id="180675"/>
    <lineage>
        <taxon>Eukaryota</taxon>
        <taxon>Viridiplantae</taxon>
        <taxon>Streptophyta</taxon>
        <taxon>Embryophyta</taxon>
        <taxon>Tracheophyta</taxon>
        <taxon>Spermatophyta</taxon>
        <taxon>Magnoliopsida</taxon>
        <taxon>eudicotyledons</taxon>
        <taxon>Gunneridae</taxon>
        <taxon>Pentapetalae</taxon>
        <taxon>asterids</taxon>
        <taxon>lamiids</taxon>
        <taxon>Lamiales</taxon>
        <taxon>Lamiaceae</taxon>
        <taxon>Nepetoideae</taxon>
        <taxon>Mentheae</taxon>
        <taxon>Salviinae</taxon>
        <taxon>Salvia</taxon>
        <taxon>Salvia subgen. Calosphace</taxon>
        <taxon>core Calosphace</taxon>
    </lineage>
</organism>
<reference evidence="2" key="2">
    <citation type="submission" date="2020-08" db="EMBL/GenBank/DDBJ databases">
        <title>Plant Genome Project.</title>
        <authorList>
            <person name="Zhang R.-G."/>
        </authorList>
    </citation>
    <scope>NUCLEOTIDE SEQUENCE</scope>
    <source>
        <strain evidence="2">Huo1</strain>
        <tissue evidence="2">Leaf</tissue>
    </source>
</reference>
<dbReference type="PANTHER" id="PTHR34797:SF1">
    <property type="entry name" value="ATG8-INTERACTING PROTEIN 2"/>
    <property type="match status" value="1"/>
</dbReference>
<evidence type="ECO:0000256" key="1">
    <source>
        <dbReference type="SAM" id="MobiDB-lite"/>
    </source>
</evidence>
<dbReference type="InterPro" id="IPR040304">
    <property type="entry name" value="ATG8-IP-1/2"/>
</dbReference>
<dbReference type="PANTHER" id="PTHR34797">
    <property type="entry name" value="ATG8-INTERACTING PROTEIN 2"/>
    <property type="match status" value="1"/>
</dbReference>
<dbReference type="EMBL" id="PNBA02000018">
    <property type="protein sequence ID" value="KAG6392090.1"/>
    <property type="molecule type" value="Genomic_DNA"/>
</dbReference>
<evidence type="ECO:0000313" key="2">
    <source>
        <dbReference type="EMBL" id="KAG6392090.1"/>
    </source>
</evidence>
<comment type="caution">
    <text evidence="2">The sequence shown here is derived from an EMBL/GenBank/DDBJ whole genome shotgun (WGS) entry which is preliminary data.</text>
</comment>
<gene>
    <name evidence="2" type="ORF">SASPL_146299</name>
</gene>
<sequence>MADNEEAKEIGSRGNEWEVVSLTASAYAAAPGPEPVDSSEDSVTKLDKHEGETSNAMFMSGHFVFPPNQHENLPIEPEFSEVDSEKGGEDDVSQLGIEDRVKSDPKDEDSATIEELMTEEFPGIQVLDIKGSTLSLGGADLGKDMAFDKAQSIYTPSEFSLFNSETTIGISNNSGDGAGTDDSIEPLDGYVDPADLPNFQKAKEGGKYDDADLPCEAWWKRRALSVYAHAKEANTVWSIFLAAAVMGLVIISHQWQHERWQILHQRLQFGINDEAEDLPMHPVLNDLVLYVVHVQKMSRLLAPISRFKDVVIGGHRRGSLIRGSASSDR</sequence>
<dbReference type="AlphaFoldDB" id="A0A8X8WCH8"/>
<protein>
    <recommendedName>
        <fullName evidence="4">ATG8-interacting protein 1</fullName>
    </recommendedName>
</protein>
<accession>A0A8X8WCH8</accession>
<reference evidence="2" key="1">
    <citation type="submission" date="2018-01" db="EMBL/GenBank/DDBJ databases">
        <authorList>
            <person name="Mao J.F."/>
        </authorList>
    </citation>
    <scope>NUCLEOTIDE SEQUENCE</scope>
    <source>
        <strain evidence="2">Huo1</strain>
        <tissue evidence="2">Leaf</tissue>
    </source>
</reference>
<feature type="compositionally biased region" description="Basic and acidic residues" evidence="1">
    <location>
        <begin position="42"/>
        <end position="52"/>
    </location>
</feature>
<keyword evidence="3" id="KW-1185">Reference proteome</keyword>
<feature type="region of interest" description="Disordered" evidence="1">
    <location>
        <begin position="26"/>
        <end position="52"/>
    </location>
</feature>
<feature type="compositionally biased region" description="Basic and acidic residues" evidence="1">
    <location>
        <begin position="97"/>
        <end position="109"/>
    </location>
</feature>
<evidence type="ECO:0000313" key="3">
    <source>
        <dbReference type="Proteomes" id="UP000298416"/>
    </source>
</evidence>
<feature type="region of interest" description="Disordered" evidence="1">
    <location>
        <begin position="80"/>
        <end position="109"/>
    </location>
</feature>
<dbReference type="Proteomes" id="UP000298416">
    <property type="component" value="Unassembled WGS sequence"/>
</dbReference>
<name>A0A8X8WCH8_SALSN</name>
<evidence type="ECO:0008006" key="4">
    <source>
        <dbReference type="Google" id="ProtNLM"/>
    </source>
</evidence>
<proteinExistence type="predicted"/>